<dbReference type="CDD" id="cd05398">
    <property type="entry name" value="NT_ClassII-CCAase"/>
    <property type="match status" value="1"/>
</dbReference>
<dbReference type="Gene3D" id="3.30.460.10">
    <property type="entry name" value="Beta Polymerase, domain 2"/>
    <property type="match status" value="1"/>
</dbReference>
<dbReference type="GO" id="GO:0046872">
    <property type="term" value="F:metal ion binding"/>
    <property type="evidence" value="ECO:0007669"/>
    <property type="project" value="UniProtKB-KW"/>
</dbReference>
<dbReference type="GO" id="GO:1990817">
    <property type="term" value="F:poly(A) RNA polymerase activity"/>
    <property type="evidence" value="ECO:0007669"/>
    <property type="project" value="UniProtKB-EC"/>
</dbReference>
<dbReference type="AlphaFoldDB" id="A0A839V5X7"/>
<dbReference type="PANTHER" id="PTHR46173:SF1">
    <property type="entry name" value="CCA TRNA NUCLEOTIDYLTRANSFERASE 1, MITOCHONDRIAL"/>
    <property type="match status" value="1"/>
</dbReference>
<keyword evidence="3" id="KW-0819">tRNA processing</keyword>
<dbReference type="EMBL" id="JACHXV010000014">
    <property type="protein sequence ID" value="MBB3174962.1"/>
    <property type="molecule type" value="Genomic_DNA"/>
</dbReference>
<proteinExistence type="inferred from homology"/>
<dbReference type="Pfam" id="PF01743">
    <property type="entry name" value="PolyA_pol"/>
    <property type="match status" value="1"/>
</dbReference>
<dbReference type="RefSeq" id="WP_266153127.1">
    <property type="nucleotide sequence ID" value="NZ_JACHXV010000014.1"/>
</dbReference>
<keyword evidence="4 9" id="KW-0548">Nucleotidyltransferase</keyword>
<accession>A0A839V5X7</accession>
<sequence length="422" mass="44387">MAAAEPHIPDLTGALPAGPAAALDRMWTILPEARLVGGAVRDLLAGRKVVDLDLATPRPPEAVVVAVEAAGLVAIPTGLAHGTVSVMVDGERVEVTTLRRDVVTDGRHATVAWTDDWREDAARRDFTFNAMSLDRAGVVHDCFGGLDDLRAGRVRFVGRAAERIAEDRLRILRYFRFLARFGSEGAPDAEAVGAIGADLGGLSALSAERVWSELRRLFETPAIGPVVGLMGRLGVFGALFGPSLRAEGAGLLLRLEAAADADTPPALVRLAALVRPGQAERVAGLLRLSRAEGTGLAALLASEALSPGADDDALRAARDAEPAEVLAGRAWLAQAAVRGAPDAGWAALRTRLMTLPQPEFPLHGADVVAAGVAPGPKVGEALAGMRGWWRGQGCRPERPDCLVELAQRLRHDLKEGFQGLSP</sequence>
<dbReference type="InterPro" id="IPR002646">
    <property type="entry name" value="PolA_pol_head_dom"/>
</dbReference>
<feature type="domain" description="Poly A polymerase head" evidence="8">
    <location>
        <begin position="33"/>
        <end position="155"/>
    </location>
</feature>
<name>A0A839V5X7_9PROT</name>
<dbReference type="Proteomes" id="UP000557688">
    <property type="component" value="Unassembled WGS sequence"/>
</dbReference>
<dbReference type="SUPFAM" id="SSF81891">
    <property type="entry name" value="Poly A polymerase C-terminal region-like"/>
    <property type="match status" value="1"/>
</dbReference>
<dbReference type="EC" id="2.7.7.19" evidence="9"/>
<evidence type="ECO:0000256" key="6">
    <source>
        <dbReference type="ARBA" id="ARBA00022842"/>
    </source>
</evidence>
<evidence type="ECO:0000256" key="2">
    <source>
        <dbReference type="ARBA" id="ARBA00022679"/>
    </source>
</evidence>
<evidence type="ECO:0000256" key="3">
    <source>
        <dbReference type="ARBA" id="ARBA00022694"/>
    </source>
</evidence>
<dbReference type="SUPFAM" id="SSF81301">
    <property type="entry name" value="Nucleotidyltransferase"/>
    <property type="match status" value="1"/>
</dbReference>
<keyword evidence="6" id="KW-0460">Magnesium</keyword>
<evidence type="ECO:0000313" key="10">
    <source>
        <dbReference type="Proteomes" id="UP000557688"/>
    </source>
</evidence>
<dbReference type="GO" id="GO:0008033">
    <property type="term" value="P:tRNA processing"/>
    <property type="evidence" value="ECO:0007669"/>
    <property type="project" value="UniProtKB-KW"/>
</dbReference>
<comment type="similarity">
    <text evidence="7">Belongs to the tRNA nucleotidyltransferase/poly(A) polymerase family.</text>
</comment>
<dbReference type="Gene3D" id="1.10.3090.10">
    <property type="entry name" value="cca-adding enzyme, domain 2"/>
    <property type="match status" value="1"/>
</dbReference>
<dbReference type="PANTHER" id="PTHR46173">
    <property type="entry name" value="CCA TRNA NUCLEOTIDYLTRANSFERASE 1, MITOCHONDRIAL"/>
    <property type="match status" value="1"/>
</dbReference>
<dbReference type="GO" id="GO:0000049">
    <property type="term" value="F:tRNA binding"/>
    <property type="evidence" value="ECO:0007669"/>
    <property type="project" value="TreeGrafter"/>
</dbReference>
<protein>
    <submittedName>
        <fullName evidence="9">Poly(A) polymerase</fullName>
        <ecNumber evidence="9">2.7.7.19</ecNumber>
    </submittedName>
</protein>
<keyword evidence="10" id="KW-1185">Reference proteome</keyword>
<comment type="caution">
    <text evidence="9">The sequence shown here is derived from an EMBL/GenBank/DDBJ whole genome shotgun (WGS) entry which is preliminary data.</text>
</comment>
<gene>
    <name evidence="9" type="ORF">FHR90_002809</name>
</gene>
<reference evidence="9 10" key="1">
    <citation type="submission" date="2020-08" db="EMBL/GenBank/DDBJ databases">
        <title>Genomic Encyclopedia of Type Strains, Phase III (KMG-III): the genomes of soil and plant-associated and newly described type strains.</title>
        <authorList>
            <person name="Whitman W."/>
        </authorList>
    </citation>
    <scope>NUCLEOTIDE SEQUENCE [LARGE SCALE GENOMIC DNA]</scope>
    <source>
        <strain evidence="9 10">CECT 8088</strain>
    </source>
</reference>
<keyword evidence="7" id="KW-0694">RNA-binding</keyword>
<dbReference type="InterPro" id="IPR050264">
    <property type="entry name" value="Bact_CCA-adding_enz_type3_sf"/>
</dbReference>
<evidence type="ECO:0000313" key="9">
    <source>
        <dbReference type="EMBL" id="MBB3174962.1"/>
    </source>
</evidence>
<evidence type="ECO:0000259" key="8">
    <source>
        <dbReference type="Pfam" id="PF01743"/>
    </source>
</evidence>
<organism evidence="9 10">
    <name type="scientific">Endobacter medicaginis</name>
    <dbReference type="NCBI Taxonomy" id="1181271"/>
    <lineage>
        <taxon>Bacteria</taxon>
        <taxon>Pseudomonadati</taxon>
        <taxon>Pseudomonadota</taxon>
        <taxon>Alphaproteobacteria</taxon>
        <taxon>Acetobacterales</taxon>
        <taxon>Acetobacteraceae</taxon>
        <taxon>Endobacter</taxon>
    </lineage>
</organism>
<keyword evidence="5" id="KW-0479">Metal-binding</keyword>
<evidence type="ECO:0000256" key="5">
    <source>
        <dbReference type="ARBA" id="ARBA00022723"/>
    </source>
</evidence>
<dbReference type="InterPro" id="IPR043519">
    <property type="entry name" value="NT_sf"/>
</dbReference>
<keyword evidence="2 7" id="KW-0808">Transferase</keyword>
<evidence type="ECO:0000256" key="1">
    <source>
        <dbReference type="ARBA" id="ARBA00001946"/>
    </source>
</evidence>
<evidence type="ECO:0000256" key="7">
    <source>
        <dbReference type="RuleBase" id="RU003953"/>
    </source>
</evidence>
<comment type="cofactor">
    <cofactor evidence="1">
        <name>Mg(2+)</name>
        <dbReference type="ChEBI" id="CHEBI:18420"/>
    </cofactor>
</comment>
<evidence type="ECO:0000256" key="4">
    <source>
        <dbReference type="ARBA" id="ARBA00022695"/>
    </source>
</evidence>